<keyword evidence="1" id="KW-0812">Transmembrane</keyword>
<organism evidence="4 5">
    <name type="scientific">Novosphingobium rhizovicinum</name>
    <dbReference type="NCBI Taxonomy" id="3228928"/>
    <lineage>
        <taxon>Bacteria</taxon>
        <taxon>Pseudomonadati</taxon>
        <taxon>Pseudomonadota</taxon>
        <taxon>Alphaproteobacteria</taxon>
        <taxon>Sphingomonadales</taxon>
        <taxon>Sphingomonadaceae</taxon>
        <taxon>Novosphingobium</taxon>
    </lineage>
</organism>
<feature type="transmembrane region" description="Helical" evidence="1">
    <location>
        <begin position="165"/>
        <end position="182"/>
    </location>
</feature>
<dbReference type="Proteomes" id="UP001556118">
    <property type="component" value="Unassembled WGS sequence"/>
</dbReference>
<dbReference type="Pfam" id="PF07589">
    <property type="entry name" value="PEP-CTERM"/>
    <property type="match status" value="1"/>
</dbReference>
<evidence type="ECO:0000256" key="1">
    <source>
        <dbReference type="SAM" id="Phobius"/>
    </source>
</evidence>
<gene>
    <name evidence="4" type="ORF">ABUH87_04665</name>
</gene>
<dbReference type="EMBL" id="JBFNXR010000019">
    <property type="protein sequence ID" value="MEW9854471.1"/>
    <property type="molecule type" value="Genomic_DNA"/>
</dbReference>
<sequence>MNKFTLSGIATALALAVSPAANAADFYIDNPANPASGSFTTKSAAPGFTSVTAEFDNTVTAPGFNDTFFFRLPLSGTGSGSLSTTFTSNANKITITDVIITTLGGVFTYGAADIMSSPTGQLLLSGAIPVIGDPDFFNKIQVIGTTNGTGTYSGVVSFATAIPEASTWALMILGVGAVGFAARRSRKPTVRVKYA</sequence>
<dbReference type="NCBIfam" id="NF038126">
    <property type="entry name" value="PEP_CTERM_FxDxF"/>
    <property type="match status" value="1"/>
</dbReference>
<evidence type="ECO:0000313" key="4">
    <source>
        <dbReference type="EMBL" id="MEW9854471.1"/>
    </source>
</evidence>
<keyword evidence="5" id="KW-1185">Reference proteome</keyword>
<feature type="chain" id="PRO_5046671896" evidence="2">
    <location>
        <begin position="24"/>
        <end position="195"/>
    </location>
</feature>
<feature type="domain" description="Ice-binding protein C-terminal" evidence="3">
    <location>
        <begin position="161"/>
        <end position="184"/>
    </location>
</feature>
<reference evidence="4 5" key="1">
    <citation type="submission" date="2024-06" db="EMBL/GenBank/DDBJ databases">
        <title>Novosphingobium rhizovicinus M1R2S20.</title>
        <authorList>
            <person name="Sun J.-Q."/>
        </authorList>
    </citation>
    <scope>NUCLEOTIDE SEQUENCE [LARGE SCALE GENOMIC DNA]</scope>
    <source>
        <strain evidence="4 5">M1R2S20</strain>
    </source>
</reference>
<evidence type="ECO:0000259" key="3">
    <source>
        <dbReference type="Pfam" id="PF07589"/>
    </source>
</evidence>
<accession>A0ABV3R8Q6</accession>
<name>A0ABV3R8Q6_9SPHN</name>
<dbReference type="InterPro" id="IPR013424">
    <property type="entry name" value="Ice-binding_C"/>
</dbReference>
<evidence type="ECO:0000256" key="2">
    <source>
        <dbReference type="SAM" id="SignalP"/>
    </source>
</evidence>
<proteinExistence type="predicted"/>
<keyword evidence="1" id="KW-1133">Transmembrane helix</keyword>
<protein>
    <submittedName>
        <fullName evidence="4">FxDxF family PEP-CTERM protein</fullName>
    </submittedName>
</protein>
<evidence type="ECO:0000313" key="5">
    <source>
        <dbReference type="Proteomes" id="UP001556118"/>
    </source>
</evidence>
<keyword evidence="2" id="KW-0732">Signal</keyword>
<comment type="caution">
    <text evidence="4">The sequence shown here is derived from an EMBL/GenBank/DDBJ whole genome shotgun (WGS) entry which is preliminary data.</text>
</comment>
<dbReference type="RefSeq" id="WP_367770282.1">
    <property type="nucleotide sequence ID" value="NZ_JBFNXR010000019.1"/>
</dbReference>
<keyword evidence="1" id="KW-0472">Membrane</keyword>
<feature type="signal peptide" evidence="2">
    <location>
        <begin position="1"/>
        <end position="23"/>
    </location>
</feature>